<feature type="transmembrane region" description="Helical" evidence="1">
    <location>
        <begin position="98"/>
        <end position="120"/>
    </location>
</feature>
<gene>
    <name evidence="2" type="ORF">RchiOBHm_Chr1g0346791</name>
</gene>
<accession>A0A2P6SF45</accession>
<keyword evidence="1" id="KW-1133">Transmembrane helix</keyword>
<comment type="caution">
    <text evidence="2">The sequence shown here is derived from an EMBL/GenBank/DDBJ whole genome shotgun (WGS) entry which is preliminary data.</text>
</comment>
<dbReference type="AlphaFoldDB" id="A0A2P6SF45"/>
<evidence type="ECO:0000313" key="2">
    <source>
        <dbReference type="EMBL" id="PRQ57301.1"/>
    </source>
</evidence>
<dbReference type="OMA" id="TIVEIIM"/>
<sequence>MALEQFVYPEEAFVCNYFLMMDKLVDTVEDVDFLVEKGVIVNMLGSNQQVAQLVNKLCDHIMEEKSCYNHICKKLNTRYESSLNRHLVSLRKVYFKDVWTGSATFFGVVLVVLTIVEIIMSFRQ</sequence>
<protein>
    <recommendedName>
        <fullName evidence="4">DUF247 domain-containing protein</fullName>
    </recommendedName>
</protein>
<organism evidence="2 3">
    <name type="scientific">Rosa chinensis</name>
    <name type="common">China rose</name>
    <dbReference type="NCBI Taxonomy" id="74649"/>
    <lineage>
        <taxon>Eukaryota</taxon>
        <taxon>Viridiplantae</taxon>
        <taxon>Streptophyta</taxon>
        <taxon>Embryophyta</taxon>
        <taxon>Tracheophyta</taxon>
        <taxon>Spermatophyta</taxon>
        <taxon>Magnoliopsida</taxon>
        <taxon>eudicotyledons</taxon>
        <taxon>Gunneridae</taxon>
        <taxon>Pentapetalae</taxon>
        <taxon>rosids</taxon>
        <taxon>fabids</taxon>
        <taxon>Rosales</taxon>
        <taxon>Rosaceae</taxon>
        <taxon>Rosoideae</taxon>
        <taxon>Rosoideae incertae sedis</taxon>
        <taxon>Rosa</taxon>
    </lineage>
</organism>
<dbReference type="Proteomes" id="UP000238479">
    <property type="component" value="Chromosome 1"/>
</dbReference>
<dbReference type="STRING" id="74649.A0A2P6SF45"/>
<evidence type="ECO:0000313" key="3">
    <source>
        <dbReference type="Proteomes" id="UP000238479"/>
    </source>
</evidence>
<dbReference type="InterPro" id="IPR004158">
    <property type="entry name" value="DUF247_pln"/>
</dbReference>
<keyword evidence="1" id="KW-0812">Transmembrane</keyword>
<proteinExistence type="predicted"/>
<keyword evidence="3" id="KW-1185">Reference proteome</keyword>
<name>A0A2P6SF45_ROSCH</name>
<dbReference type="EMBL" id="PDCK01000039">
    <property type="protein sequence ID" value="PRQ57301.1"/>
    <property type="molecule type" value="Genomic_DNA"/>
</dbReference>
<evidence type="ECO:0008006" key="4">
    <source>
        <dbReference type="Google" id="ProtNLM"/>
    </source>
</evidence>
<reference evidence="2 3" key="1">
    <citation type="journal article" date="2018" name="Nat. Genet.">
        <title>The Rosa genome provides new insights in the design of modern roses.</title>
        <authorList>
            <person name="Bendahmane M."/>
        </authorList>
    </citation>
    <scope>NUCLEOTIDE SEQUENCE [LARGE SCALE GENOMIC DNA]</scope>
    <source>
        <strain evidence="3">cv. Old Blush</strain>
    </source>
</reference>
<evidence type="ECO:0000256" key="1">
    <source>
        <dbReference type="SAM" id="Phobius"/>
    </source>
</evidence>
<dbReference type="PANTHER" id="PTHR31170">
    <property type="entry name" value="BNAC04G53230D PROTEIN"/>
    <property type="match status" value="1"/>
</dbReference>
<keyword evidence="1" id="KW-0472">Membrane</keyword>
<dbReference type="PANTHER" id="PTHR31170:SF9">
    <property type="entry name" value="PROTEIN, PUTATIVE (DUF247)-RELATED"/>
    <property type="match status" value="1"/>
</dbReference>
<dbReference type="Gramene" id="PRQ57301">
    <property type="protein sequence ID" value="PRQ57301"/>
    <property type="gene ID" value="RchiOBHm_Chr1g0346791"/>
</dbReference>
<dbReference type="Pfam" id="PF03140">
    <property type="entry name" value="DUF247"/>
    <property type="match status" value="1"/>
</dbReference>